<dbReference type="EMBL" id="BAABRV010000007">
    <property type="protein sequence ID" value="GAA5534420.1"/>
    <property type="molecule type" value="Genomic_DNA"/>
</dbReference>
<protein>
    <submittedName>
        <fullName evidence="1">Uncharacterized protein</fullName>
    </submittedName>
</protein>
<evidence type="ECO:0000313" key="1">
    <source>
        <dbReference type="EMBL" id="GAA5534420.1"/>
    </source>
</evidence>
<keyword evidence="2" id="KW-1185">Reference proteome</keyword>
<name>A0ABP9XGC8_9DEIO</name>
<sequence>MKLSVSLPEAQVTFLDCSRQQRGLGIQSEEAWAALKLPQESVLEDESRAAGEERGRAP</sequence>
<comment type="caution">
    <text evidence="1">The sequence shown here is derived from an EMBL/GenBank/DDBJ whole genome shotgun (WGS) entry which is preliminary data.</text>
</comment>
<reference evidence="1 2" key="1">
    <citation type="submission" date="2024-02" db="EMBL/GenBank/DDBJ databases">
        <title>Deinococcus aluminii NBRC 112889.</title>
        <authorList>
            <person name="Ichikawa N."/>
            <person name="Katano-Makiyama Y."/>
            <person name="Hidaka K."/>
        </authorList>
    </citation>
    <scope>NUCLEOTIDE SEQUENCE [LARGE SCALE GENOMIC DNA]</scope>
    <source>
        <strain evidence="1 2">NBRC 112889</strain>
    </source>
</reference>
<accession>A0ABP9XGC8</accession>
<gene>
    <name evidence="1" type="ORF">Dalu01_02831</name>
</gene>
<evidence type="ECO:0000313" key="2">
    <source>
        <dbReference type="Proteomes" id="UP001404956"/>
    </source>
</evidence>
<organism evidence="1 2">
    <name type="scientific">Deinococcus aluminii</name>
    <dbReference type="NCBI Taxonomy" id="1656885"/>
    <lineage>
        <taxon>Bacteria</taxon>
        <taxon>Thermotogati</taxon>
        <taxon>Deinococcota</taxon>
        <taxon>Deinococci</taxon>
        <taxon>Deinococcales</taxon>
        <taxon>Deinococcaceae</taxon>
        <taxon>Deinococcus</taxon>
    </lineage>
</organism>
<dbReference type="Proteomes" id="UP001404956">
    <property type="component" value="Unassembled WGS sequence"/>
</dbReference>
<proteinExistence type="predicted"/>